<dbReference type="Pfam" id="PF00106">
    <property type="entry name" value="adh_short"/>
    <property type="match status" value="1"/>
</dbReference>
<accession>A0AAV9N0V8</accession>
<dbReference type="InterPro" id="IPR052184">
    <property type="entry name" value="SDR_enzymes"/>
</dbReference>
<evidence type="ECO:0008006" key="3">
    <source>
        <dbReference type="Google" id="ProtNLM"/>
    </source>
</evidence>
<dbReference type="PANTHER" id="PTHR45458">
    <property type="entry name" value="SHORT-CHAIN DEHYDROGENASE/REDUCTASE SDR"/>
    <property type="match status" value="1"/>
</dbReference>
<dbReference type="Proteomes" id="UP001358417">
    <property type="component" value="Unassembled WGS sequence"/>
</dbReference>
<proteinExistence type="predicted"/>
<gene>
    <name evidence="1" type="ORF">LTR84_008428</name>
</gene>
<evidence type="ECO:0000313" key="1">
    <source>
        <dbReference type="EMBL" id="KAK5046285.1"/>
    </source>
</evidence>
<dbReference type="Gene3D" id="3.40.50.720">
    <property type="entry name" value="NAD(P)-binding Rossmann-like Domain"/>
    <property type="match status" value="1"/>
</dbReference>
<dbReference type="PANTHER" id="PTHR45458:SF3">
    <property type="entry name" value="CHAIN DEHYDROGENASE (ATSC), PUTATIVE-RELATED"/>
    <property type="match status" value="1"/>
</dbReference>
<comment type="caution">
    <text evidence="1">The sequence shown here is derived from an EMBL/GenBank/DDBJ whole genome shotgun (WGS) entry which is preliminary data.</text>
</comment>
<protein>
    <recommendedName>
        <fullName evidence="3">NAD(P)-binding protein</fullName>
    </recommendedName>
</protein>
<reference evidence="1 2" key="1">
    <citation type="submission" date="2023-08" db="EMBL/GenBank/DDBJ databases">
        <title>Black Yeasts Isolated from many extreme environments.</title>
        <authorList>
            <person name="Coleine C."/>
            <person name="Stajich J.E."/>
            <person name="Selbmann L."/>
        </authorList>
    </citation>
    <scope>NUCLEOTIDE SEQUENCE [LARGE SCALE GENOMIC DNA]</scope>
    <source>
        <strain evidence="1 2">CCFEE 5792</strain>
    </source>
</reference>
<dbReference type="InterPro" id="IPR036291">
    <property type="entry name" value="NAD(P)-bd_dom_sf"/>
</dbReference>
<organism evidence="1 2">
    <name type="scientific">Exophiala bonariae</name>
    <dbReference type="NCBI Taxonomy" id="1690606"/>
    <lineage>
        <taxon>Eukaryota</taxon>
        <taxon>Fungi</taxon>
        <taxon>Dikarya</taxon>
        <taxon>Ascomycota</taxon>
        <taxon>Pezizomycotina</taxon>
        <taxon>Eurotiomycetes</taxon>
        <taxon>Chaetothyriomycetidae</taxon>
        <taxon>Chaetothyriales</taxon>
        <taxon>Herpotrichiellaceae</taxon>
        <taxon>Exophiala</taxon>
    </lineage>
</organism>
<dbReference type="RefSeq" id="XP_064701879.1">
    <property type="nucleotide sequence ID" value="XM_064851974.1"/>
</dbReference>
<dbReference type="InterPro" id="IPR002347">
    <property type="entry name" value="SDR_fam"/>
</dbReference>
<sequence>MASYLITGANRGLGYGFVQVLAKNPDNTIIGLVRDKAAADKKLASDGYKNVTFVQAVIADRKSVLAARDEVSKIAGGQLDYLINNAAAMGEATATKPLDEYEDTPDKLENDLLETFKVNVLAVINTTNVFLPLIKKGSAKKVLLISSGMADPDLVNNGVVDAAPYSISKAAANMAIYKYNAKYKDQGILFFAVSPGIVNTGNDNSKIVKDLQVAFPDWKGPLTPTESADLVLKVLYDSSLEKGHGGSFLSHWGNKQWL</sequence>
<dbReference type="EMBL" id="JAVRRD010000031">
    <property type="protein sequence ID" value="KAK5046285.1"/>
    <property type="molecule type" value="Genomic_DNA"/>
</dbReference>
<dbReference type="GeneID" id="89976591"/>
<name>A0AAV9N0V8_9EURO</name>
<evidence type="ECO:0000313" key="2">
    <source>
        <dbReference type="Proteomes" id="UP001358417"/>
    </source>
</evidence>
<dbReference type="GO" id="GO:0016616">
    <property type="term" value="F:oxidoreductase activity, acting on the CH-OH group of donors, NAD or NADP as acceptor"/>
    <property type="evidence" value="ECO:0007669"/>
    <property type="project" value="TreeGrafter"/>
</dbReference>
<keyword evidence="2" id="KW-1185">Reference proteome</keyword>
<dbReference type="SUPFAM" id="SSF51735">
    <property type="entry name" value="NAD(P)-binding Rossmann-fold domains"/>
    <property type="match status" value="1"/>
</dbReference>
<dbReference type="AlphaFoldDB" id="A0AAV9N0V8"/>
<dbReference type="PRINTS" id="PR00081">
    <property type="entry name" value="GDHRDH"/>
</dbReference>